<evidence type="ECO:0000313" key="3">
    <source>
        <dbReference type="Proteomes" id="UP001620262"/>
    </source>
</evidence>
<evidence type="ECO:0000313" key="2">
    <source>
        <dbReference type="EMBL" id="MFK3864128.1"/>
    </source>
</evidence>
<reference evidence="2 3" key="1">
    <citation type="submission" date="2024-11" db="EMBL/GenBank/DDBJ databases">
        <title>The Natural Products Discovery Center: Release of the First 8490 Sequenced Strains for Exploring Actinobacteria Biosynthetic Diversity.</title>
        <authorList>
            <person name="Kalkreuter E."/>
            <person name="Kautsar S.A."/>
            <person name="Yang D."/>
            <person name="Bader C.D."/>
            <person name="Teijaro C.N."/>
            <person name="Fluegel L."/>
            <person name="Davis C.M."/>
            <person name="Simpson J.R."/>
            <person name="Lauterbach L."/>
            <person name="Steele A.D."/>
            <person name="Gui C."/>
            <person name="Meng S."/>
            <person name="Li G."/>
            <person name="Viehrig K."/>
            <person name="Ye F."/>
            <person name="Su P."/>
            <person name="Kiefer A.F."/>
            <person name="Nichols A."/>
            <person name="Cepeda A.J."/>
            <person name="Yan W."/>
            <person name="Fan B."/>
            <person name="Jiang Y."/>
            <person name="Adhikari A."/>
            <person name="Zheng C.-J."/>
            <person name="Schuster L."/>
            <person name="Cowan T.M."/>
            <person name="Smanski M.J."/>
            <person name="Chevrette M.G."/>
            <person name="De Carvalho L.P.S."/>
            <person name="Shen B."/>
        </authorList>
    </citation>
    <scope>NUCLEOTIDE SEQUENCE [LARGE SCALE GENOMIC DNA]</scope>
    <source>
        <strain evidence="2 3">NPDC078403</strain>
    </source>
</reference>
<dbReference type="EMBL" id="JBJDOT010000010">
    <property type="protein sequence ID" value="MFK3864128.1"/>
    <property type="molecule type" value="Genomic_DNA"/>
</dbReference>
<accession>A0ABW8KXZ1</accession>
<dbReference type="InterPro" id="IPR018247">
    <property type="entry name" value="EF_Hand_1_Ca_BS"/>
</dbReference>
<name>A0ABW8KXZ1_9GAMM</name>
<keyword evidence="3" id="KW-1185">Reference proteome</keyword>
<evidence type="ECO:0000256" key="1">
    <source>
        <dbReference type="SAM" id="Coils"/>
    </source>
</evidence>
<gene>
    <name evidence="2" type="ORF">ACI2JU_09595</name>
</gene>
<comment type="caution">
    <text evidence="2">The sequence shown here is derived from an EMBL/GenBank/DDBJ whole genome shotgun (WGS) entry which is preliminary data.</text>
</comment>
<proteinExistence type="predicted"/>
<sequence>MLISRQVVSSFILVGLSALFVVGCGGGGKKEDSTITTDVPVVIQPPTQSSGTIELGPVKGATVSIQALDGYTLSTAITDDKGYFSVDTDDLKSSIESYNTDLKFVKVVSTGGIDTDPNDDGIIVESEQIEVKGNVSGIVPIATLYETSSYRINFISTALMTILEDITEISDEQLAYIIKRLGVPDINQDGKINIDDLTAYNIYEDSSLAETSLRESFLEYIHSGNKETQKLFIEELKYEVGFTRPLVTKNNEKYAVSLSKTHTENTIFYGIAIDQNNPSFEQYDGEELILNYNTAIFYQECSESYGCYKLQKIFFYEDTYYPEFDYDYVKDNYSELQTIIVDLDKSRANHNEVSENREQTELDIQALNDQISLLEAKVNSI</sequence>
<protein>
    <submittedName>
        <fullName evidence="2">Carboxypeptidase-like regulatory domain-containing protein</fullName>
    </submittedName>
</protein>
<feature type="coiled-coil region" evidence="1">
    <location>
        <begin position="343"/>
        <end position="377"/>
    </location>
</feature>
<keyword evidence="1" id="KW-0175">Coiled coil</keyword>
<dbReference type="PROSITE" id="PS00018">
    <property type="entry name" value="EF_HAND_1"/>
    <property type="match status" value="1"/>
</dbReference>
<organism evidence="2 3">
    <name type="scientific">Pseudoalteromonas rhizosphaerae</name>
    <dbReference type="NCBI Taxonomy" id="2518973"/>
    <lineage>
        <taxon>Bacteria</taxon>
        <taxon>Pseudomonadati</taxon>
        <taxon>Pseudomonadota</taxon>
        <taxon>Gammaproteobacteria</taxon>
        <taxon>Alteromonadales</taxon>
        <taxon>Pseudoalteromonadaceae</taxon>
        <taxon>Pseudoalteromonas</taxon>
    </lineage>
</organism>
<dbReference type="Proteomes" id="UP001620262">
    <property type="component" value="Unassembled WGS sequence"/>
</dbReference>
<dbReference type="PROSITE" id="PS51257">
    <property type="entry name" value="PROKAR_LIPOPROTEIN"/>
    <property type="match status" value="1"/>
</dbReference>
<dbReference type="RefSeq" id="WP_404675305.1">
    <property type="nucleotide sequence ID" value="NZ_JBJDOT010000010.1"/>
</dbReference>